<reference evidence="4 5" key="1">
    <citation type="submission" date="2016-11" db="EMBL/GenBank/DDBJ databases">
        <authorList>
            <person name="Jaros S."/>
            <person name="Januszkiewicz K."/>
            <person name="Wedrychowicz H."/>
        </authorList>
    </citation>
    <scope>NUCLEOTIDE SEQUENCE [LARGE SCALE GENOMIC DNA]</scope>
    <source>
        <strain evidence="4 5">HD4</strain>
    </source>
</reference>
<dbReference type="SUPFAM" id="SSF51161">
    <property type="entry name" value="Trimeric LpxA-like enzymes"/>
    <property type="match status" value="1"/>
</dbReference>
<evidence type="ECO:0000256" key="2">
    <source>
        <dbReference type="PIRSR" id="PIRSR620019-2"/>
    </source>
</evidence>
<proteinExistence type="predicted"/>
<accession>A0A1M6W1X0</accession>
<dbReference type="InterPro" id="IPR050179">
    <property type="entry name" value="Trans_hexapeptide_repeat"/>
</dbReference>
<dbReference type="NCBIfam" id="TIGR03570">
    <property type="entry name" value="NeuD_NnaD"/>
    <property type="match status" value="1"/>
</dbReference>
<dbReference type="AlphaFoldDB" id="A0A1M6W1X0"/>
<dbReference type="Pfam" id="PF17836">
    <property type="entry name" value="PglD_N"/>
    <property type="match status" value="1"/>
</dbReference>
<keyword evidence="4" id="KW-0012">Acyltransferase</keyword>
<dbReference type="CDD" id="cd03360">
    <property type="entry name" value="LbH_AT_putative"/>
    <property type="match status" value="1"/>
</dbReference>
<dbReference type="RefSeq" id="WP_073091249.1">
    <property type="nucleotide sequence ID" value="NZ_FRBC01000022.1"/>
</dbReference>
<dbReference type="Gene3D" id="2.160.10.10">
    <property type="entry name" value="Hexapeptide repeat proteins"/>
    <property type="match status" value="1"/>
</dbReference>
<organism evidence="4 5">
    <name type="scientific">Selenomonas ruminantium</name>
    <dbReference type="NCBI Taxonomy" id="971"/>
    <lineage>
        <taxon>Bacteria</taxon>
        <taxon>Bacillati</taxon>
        <taxon>Bacillota</taxon>
        <taxon>Negativicutes</taxon>
        <taxon>Selenomonadales</taxon>
        <taxon>Selenomonadaceae</taxon>
        <taxon>Selenomonas</taxon>
    </lineage>
</organism>
<dbReference type="InterPro" id="IPR011004">
    <property type="entry name" value="Trimer_LpxA-like_sf"/>
</dbReference>
<keyword evidence="4" id="KW-0808">Transferase</keyword>
<dbReference type="Gene3D" id="3.40.50.20">
    <property type="match status" value="1"/>
</dbReference>
<dbReference type="EMBL" id="FRBC01000022">
    <property type="protein sequence ID" value="SHK87762.1"/>
    <property type="molecule type" value="Genomic_DNA"/>
</dbReference>
<sequence>MKHLIIIGVGGFAREVYWHAQDSFGYGEEWDLKGFLDGDVRLDMEEYEKLELPVLGDINSYEIAEDDVFFCAIGNGQVRKKIVESVLVKEAKFISLIHNTAIIQGNVSYGTGVMFGPRTCVGDHAVIGDFVILNTASAVGHDARIDDYVSIMSYVDITGYSQLEEGVMFGSGARILPHGRVGAYATVGAGSVVLRKVKPSTTVFGNPAVPIVK</sequence>
<feature type="active site" description="Proton acceptor" evidence="1">
    <location>
        <position position="141"/>
    </location>
</feature>
<feature type="binding site" evidence="2">
    <location>
        <position position="74"/>
    </location>
    <ligand>
        <name>substrate</name>
    </ligand>
</feature>
<gene>
    <name evidence="4" type="ORF">SAMN05216582_1227</name>
</gene>
<feature type="domain" description="PglD N-terminal" evidence="3">
    <location>
        <begin position="4"/>
        <end position="85"/>
    </location>
</feature>
<dbReference type="OrthoDB" id="9801456at2"/>
<evidence type="ECO:0000313" key="4">
    <source>
        <dbReference type="EMBL" id="SHK87762.1"/>
    </source>
</evidence>
<dbReference type="PANTHER" id="PTHR43300">
    <property type="entry name" value="ACETYLTRANSFERASE"/>
    <property type="match status" value="1"/>
</dbReference>
<dbReference type="PANTHER" id="PTHR43300:SF7">
    <property type="entry name" value="UDP-N-ACETYLBACILLOSAMINE N-ACETYLTRANSFERASE"/>
    <property type="match status" value="1"/>
</dbReference>
<dbReference type="GO" id="GO:0016746">
    <property type="term" value="F:acyltransferase activity"/>
    <property type="evidence" value="ECO:0007669"/>
    <property type="project" value="UniProtKB-KW"/>
</dbReference>
<dbReference type="InterPro" id="IPR020019">
    <property type="entry name" value="AcTrfase_PglD-like"/>
</dbReference>
<evidence type="ECO:0000256" key="1">
    <source>
        <dbReference type="PIRSR" id="PIRSR620019-1"/>
    </source>
</evidence>
<dbReference type="InterPro" id="IPR041561">
    <property type="entry name" value="PglD_N"/>
</dbReference>
<protein>
    <submittedName>
        <fullName evidence="4">Sugar O-acyltransferase, sialic acid O-acetyltransferase NeuD family</fullName>
    </submittedName>
</protein>
<evidence type="ECO:0000313" key="5">
    <source>
        <dbReference type="Proteomes" id="UP000184263"/>
    </source>
</evidence>
<evidence type="ECO:0000259" key="3">
    <source>
        <dbReference type="Pfam" id="PF17836"/>
    </source>
</evidence>
<feature type="site" description="Increases basicity of active site His" evidence="1">
    <location>
        <position position="142"/>
    </location>
</feature>
<name>A0A1M6W1X0_SELRU</name>
<dbReference type="Proteomes" id="UP000184263">
    <property type="component" value="Unassembled WGS sequence"/>
</dbReference>